<protein>
    <submittedName>
        <fullName evidence="1">Uncharacterized protein</fullName>
    </submittedName>
</protein>
<organism evidence="1 2">
    <name type="scientific">Thioflexithrix psekupsensis</name>
    <dbReference type="NCBI Taxonomy" id="1570016"/>
    <lineage>
        <taxon>Bacteria</taxon>
        <taxon>Pseudomonadati</taxon>
        <taxon>Pseudomonadota</taxon>
        <taxon>Gammaproteobacteria</taxon>
        <taxon>Thiotrichales</taxon>
        <taxon>Thioflexithrix</taxon>
    </lineage>
</organism>
<dbReference type="AlphaFoldDB" id="A0A251X3C5"/>
<keyword evidence="2" id="KW-1185">Reference proteome</keyword>
<dbReference type="RefSeq" id="WP_086489695.1">
    <property type="nucleotide sequence ID" value="NZ_MSLT01000024.1"/>
</dbReference>
<reference evidence="1 2" key="1">
    <citation type="submission" date="2016-12" db="EMBL/GenBank/DDBJ databases">
        <title>Thioflexothrix psekupsii D3 genome sequencing and assembly.</title>
        <authorList>
            <person name="Fomenkov A."/>
            <person name="Vincze T."/>
            <person name="Grabovich M."/>
            <person name="Anton B.P."/>
            <person name="Dubinina G."/>
            <person name="Orlova M."/>
            <person name="Belousova E."/>
            <person name="Roberts R.J."/>
        </authorList>
    </citation>
    <scope>NUCLEOTIDE SEQUENCE [LARGE SCALE GENOMIC DNA]</scope>
    <source>
        <strain evidence="1">D3</strain>
    </source>
</reference>
<sequence>MHEILKSDEILNPKLKPISKTDFWQFKTYLVFVTSKENNKSQIDYRKSMASQYMGSEGILDILEKNIISEKNIIMYGFEQYKSWLFDEVKTPFCDEFAEFMEKEFKIKLET</sequence>
<dbReference type="Proteomes" id="UP000194798">
    <property type="component" value="Unassembled WGS sequence"/>
</dbReference>
<gene>
    <name evidence="1" type="ORF">TPSD3_16620</name>
</gene>
<name>A0A251X3C5_9GAMM</name>
<dbReference type="EMBL" id="MSLT01000024">
    <property type="protein sequence ID" value="OUD11678.1"/>
    <property type="molecule type" value="Genomic_DNA"/>
</dbReference>
<proteinExistence type="predicted"/>
<accession>A0A251X3C5</accession>
<comment type="caution">
    <text evidence="1">The sequence shown here is derived from an EMBL/GenBank/DDBJ whole genome shotgun (WGS) entry which is preliminary data.</text>
</comment>
<evidence type="ECO:0000313" key="2">
    <source>
        <dbReference type="Proteomes" id="UP000194798"/>
    </source>
</evidence>
<evidence type="ECO:0000313" key="1">
    <source>
        <dbReference type="EMBL" id="OUD11678.1"/>
    </source>
</evidence>